<reference evidence="1" key="1">
    <citation type="journal article" date="2024" name="Gigascience">
        <title>Chromosome-level genome of the poultry shaft louse Menopon gallinae provides insight into the host-switching and adaptive evolution of parasitic lice.</title>
        <authorList>
            <person name="Xu Y."/>
            <person name="Ma L."/>
            <person name="Liu S."/>
            <person name="Liang Y."/>
            <person name="Liu Q."/>
            <person name="He Z."/>
            <person name="Tian L."/>
            <person name="Duan Y."/>
            <person name="Cai W."/>
            <person name="Li H."/>
            <person name="Song F."/>
        </authorList>
    </citation>
    <scope>NUCLEOTIDE SEQUENCE</scope>
    <source>
        <strain evidence="1">Cailab_2023a</strain>
    </source>
</reference>
<comment type="caution">
    <text evidence="1">The sequence shown here is derived from an EMBL/GenBank/DDBJ whole genome shotgun (WGS) entry which is preliminary data.</text>
</comment>
<protein>
    <submittedName>
        <fullName evidence="1">Uncharacterized protein</fullName>
    </submittedName>
</protein>
<dbReference type="EMBL" id="JARGDH010000003">
    <property type="protein sequence ID" value="KAL0274337.1"/>
    <property type="molecule type" value="Genomic_DNA"/>
</dbReference>
<accession>A0AAW2HX25</accession>
<organism evidence="1">
    <name type="scientific">Menopon gallinae</name>
    <name type="common">poultry shaft louse</name>
    <dbReference type="NCBI Taxonomy" id="328185"/>
    <lineage>
        <taxon>Eukaryota</taxon>
        <taxon>Metazoa</taxon>
        <taxon>Ecdysozoa</taxon>
        <taxon>Arthropoda</taxon>
        <taxon>Hexapoda</taxon>
        <taxon>Insecta</taxon>
        <taxon>Pterygota</taxon>
        <taxon>Neoptera</taxon>
        <taxon>Paraneoptera</taxon>
        <taxon>Psocodea</taxon>
        <taxon>Troctomorpha</taxon>
        <taxon>Phthiraptera</taxon>
        <taxon>Amblycera</taxon>
        <taxon>Menoponidae</taxon>
        <taxon>Menopon</taxon>
    </lineage>
</organism>
<sequence length="113" mass="13199">MTMKRGCRKRSSILVCGRKYYPPLPCEIPREPRRPSEMKQGRNLDGLGLRRYEDTNKNFYISTEWNPSLSDERFRTKNCRRDSFICCRKRDSCCRLSIKPCPSGTPVKALSCT</sequence>
<name>A0AAW2HX25_9NEOP</name>
<proteinExistence type="predicted"/>
<evidence type="ECO:0000313" key="1">
    <source>
        <dbReference type="EMBL" id="KAL0274337.1"/>
    </source>
</evidence>
<gene>
    <name evidence="1" type="ORF">PYX00_006788</name>
</gene>
<dbReference type="AlphaFoldDB" id="A0AAW2HX25"/>